<dbReference type="KEGG" id="ial:IALB_0378"/>
<dbReference type="HOGENOM" id="CLU_1364669_0_0_10"/>
<dbReference type="Proteomes" id="UP000007394">
    <property type="component" value="Chromosome"/>
</dbReference>
<gene>
    <name evidence="3" type="ordered locus">IALB_0378</name>
</gene>
<proteinExistence type="predicted"/>
<keyword evidence="2" id="KW-0472">Membrane</keyword>
<feature type="region of interest" description="Disordered" evidence="1">
    <location>
        <begin position="106"/>
        <end position="156"/>
    </location>
</feature>
<evidence type="ECO:0000313" key="3">
    <source>
        <dbReference type="EMBL" id="AFH48090.1"/>
    </source>
</evidence>
<evidence type="ECO:0000256" key="2">
    <source>
        <dbReference type="SAM" id="Phobius"/>
    </source>
</evidence>
<evidence type="ECO:0000313" key="4">
    <source>
        <dbReference type="Proteomes" id="UP000007394"/>
    </source>
</evidence>
<accession>I0AGI3</accession>
<keyword evidence="2" id="KW-1133">Transmembrane helix</keyword>
<feature type="compositionally biased region" description="Polar residues" evidence="1">
    <location>
        <begin position="118"/>
        <end position="136"/>
    </location>
</feature>
<reference evidence="3 4" key="1">
    <citation type="journal article" date="2012" name="Front. Microbiol.">
        <title>Complete genome of Ignavibacterium album, a metabolically versatile, flagellated, facultative anaerobe from the phylum Chlorobi.</title>
        <authorList>
            <person name="Liu Z."/>
            <person name="Frigaard N.-U."/>
            <person name="Vogl K."/>
            <person name="Iino T."/>
            <person name="Ohkuma M."/>
            <person name="Overmann J."/>
            <person name="Bryant D.A."/>
        </authorList>
    </citation>
    <scope>NUCLEOTIDE SEQUENCE [LARGE SCALE GENOMIC DNA]</scope>
    <source>
        <strain evidence="4">DSM 19864 / JCM 16511 / NBRC 101810 / Mat9-16</strain>
    </source>
</reference>
<organism evidence="3 4">
    <name type="scientific">Ignavibacterium album (strain DSM 19864 / JCM 16511 / NBRC 101810 / Mat9-16)</name>
    <dbReference type="NCBI Taxonomy" id="945713"/>
    <lineage>
        <taxon>Bacteria</taxon>
        <taxon>Pseudomonadati</taxon>
        <taxon>Ignavibacteriota</taxon>
        <taxon>Ignavibacteria</taxon>
        <taxon>Ignavibacteriales</taxon>
        <taxon>Ignavibacteriaceae</taxon>
        <taxon>Ignavibacterium</taxon>
    </lineage>
</organism>
<dbReference type="STRING" id="945713.IALB_0378"/>
<keyword evidence="2" id="KW-0812">Transmembrane</keyword>
<dbReference type="EMBL" id="CP003418">
    <property type="protein sequence ID" value="AFH48090.1"/>
    <property type="molecule type" value="Genomic_DNA"/>
</dbReference>
<keyword evidence="4" id="KW-1185">Reference proteome</keyword>
<dbReference type="RefSeq" id="WP_014559249.1">
    <property type="nucleotide sequence ID" value="NC_017464.1"/>
</dbReference>
<evidence type="ECO:0000256" key="1">
    <source>
        <dbReference type="SAM" id="MobiDB-lite"/>
    </source>
</evidence>
<name>I0AGI3_IGNAJ</name>
<feature type="transmembrane region" description="Helical" evidence="2">
    <location>
        <begin position="53"/>
        <end position="70"/>
    </location>
</feature>
<dbReference type="AlphaFoldDB" id="I0AGI3"/>
<sequence length="200" mass="23076">MEDNINKQLLDDLKNLPKVSAPADFEEELWKKIYSKPEKKITFLQKIFSVNKFIPATATLAVLIIIFFLLNNNSSDYEDPFMIEPPVRTDIITVSNEDSEVTNMIEQKQKAEQQEWKSTQLSRQSTKENSIVQELDSSSKDKTEMPTSASQAPAVINDQVENVIDKEELNFLKKTVSEQEKQEILELKKKIKTYDTQKTE</sequence>
<protein>
    <submittedName>
        <fullName evidence="3">Uncharacterized protein</fullName>
    </submittedName>
</protein>